<dbReference type="GO" id="GO:0030245">
    <property type="term" value="P:cellulose catabolic process"/>
    <property type="evidence" value="ECO:0007669"/>
    <property type="project" value="UniProtKB-UniRule"/>
</dbReference>
<dbReference type="InterPro" id="IPR049892">
    <property type="entry name" value="AA9"/>
</dbReference>
<dbReference type="EMBL" id="PDLN01000007">
    <property type="protein sequence ID" value="RDW80626.1"/>
    <property type="molecule type" value="Genomic_DNA"/>
</dbReference>
<dbReference type="SUPFAM" id="SSF57016">
    <property type="entry name" value="Plant lectins/antimicrobial peptides"/>
    <property type="match status" value="1"/>
</dbReference>
<keyword evidence="13" id="KW-1185">Reference proteome</keyword>
<evidence type="ECO:0000313" key="13">
    <source>
        <dbReference type="Proteomes" id="UP000256328"/>
    </source>
</evidence>
<gene>
    <name evidence="12" type="ORF">BP5796_05324</name>
</gene>
<dbReference type="Pfam" id="PF03443">
    <property type="entry name" value="AA9"/>
    <property type="match status" value="1"/>
</dbReference>
<evidence type="ECO:0000313" key="12">
    <source>
        <dbReference type="EMBL" id="RDW80626.1"/>
    </source>
</evidence>
<comment type="function">
    <text evidence="8">Lytic polysaccharide monooxygenase (LMPO) that depolymerizes crystalline and amorphous polysaccharides via the oxidation of scissile alpha- or beta-(1-4)-glycosidic bonds, yielding C1 and/or C4 oxidation products. Catalysis by LPMOs requires the reduction of the active-site copper from Cu(II) to Cu(I) by a reducing agent and H(2)O(2) or O(2) as a cosubstrate.</text>
</comment>
<keyword evidence="5 7" id="KW-1015">Disulfide bond</keyword>
<organism evidence="12 13">
    <name type="scientific">Coleophoma crateriformis</name>
    <dbReference type="NCBI Taxonomy" id="565419"/>
    <lineage>
        <taxon>Eukaryota</taxon>
        <taxon>Fungi</taxon>
        <taxon>Dikarya</taxon>
        <taxon>Ascomycota</taxon>
        <taxon>Pezizomycotina</taxon>
        <taxon>Leotiomycetes</taxon>
        <taxon>Helotiales</taxon>
        <taxon>Dermateaceae</taxon>
        <taxon>Coleophoma</taxon>
    </lineage>
</organism>
<dbReference type="PANTHER" id="PTHR33353:SF32">
    <property type="entry name" value="ENDO-BETA-1,4-GLUCANASE D"/>
    <property type="match status" value="1"/>
</dbReference>
<keyword evidence="4 7" id="KW-0147">Chitin-binding</keyword>
<proteinExistence type="predicted"/>
<evidence type="ECO:0000256" key="1">
    <source>
        <dbReference type="ARBA" id="ARBA00001973"/>
    </source>
</evidence>
<dbReference type="PANTHER" id="PTHR33353">
    <property type="entry name" value="PUTATIVE (AFU_ORTHOLOGUE AFUA_1G12560)-RELATED"/>
    <property type="match status" value="1"/>
</dbReference>
<evidence type="ECO:0000256" key="3">
    <source>
        <dbReference type="ARBA" id="ARBA00022525"/>
    </source>
</evidence>
<keyword evidence="8" id="KW-0119">Carbohydrate metabolism</keyword>
<dbReference type="InterPro" id="IPR036861">
    <property type="entry name" value="Endochitinase-like_sf"/>
</dbReference>
<name>A0A3D8S2Y8_9HELO</name>
<dbReference type="Gene3D" id="3.30.60.10">
    <property type="entry name" value="Endochitinase-like"/>
    <property type="match status" value="1"/>
</dbReference>
<evidence type="ECO:0000256" key="6">
    <source>
        <dbReference type="ARBA" id="ARBA00023180"/>
    </source>
</evidence>
<dbReference type="GO" id="GO:0005576">
    <property type="term" value="C:extracellular region"/>
    <property type="evidence" value="ECO:0007669"/>
    <property type="project" value="UniProtKB-SubCell"/>
</dbReference>
<evidence type="ECO:0000256" key="8">
    <source>
        <dbReference type="RuleBase" id="RU368122"/>
    </source>
</evidence>
<dbReference type="AlphaFoldDB" id="A0A3D8S2Y8"/>
<evidence type="ECO:0000256" key="5">
    <source>
        <dbReference type="ARBA" id="ARBA00023157"/>
    </source>
</evidence>
<dbReference type="PROSITE" id="PS50941">
    <property type="entry name" value="CHIT_BIND_I_2"/>
    <property type="match status" value="1"/>
</dbReference>
<evidence type="ECO:0000256" key="10">
    <source>
        <dbReference type="SAM" id="SignalP"/>
    </source>
</evidence>
<comment type="caution">
    <text evidence="12">The sequence shown here is derived from an EMBL/GenBank/DDBJ whole genome shotgun (WGS) entry which is preliminary data.</text>
</comment>
<evidence type="ECO:0000256" key="2">
    <source>
        <dbReference type="ARBA" id="ARBA00004613"/>
    </source>
</evidence>
<dbReference type="InterPro" id="IPR001002">
    <property type="entry name" value="Chitin-bd_1"/>
</dbReference>
<dbReference type="CDD" id="cd21175">
    <property type="entry name" value="LPMO_AA9"/>
    <property type="match status" value="1"/>
</dbReference>
<comment type="domain">
    <text evidence="8">Has a modular structure: an endo-beta-1,4-glucanase catalytic module at the N-terminus, a linker rich in serines and threonines, and a C-terminal carbohydrate-binding module (CBM).</text>
</comment>
<reference evidence="12 13" key="1">
    <citation type="journal article" date="2018" name="IMA Fungus">
        <title>IMA Genome-F 9: Draft genome sequence of Annulohypoxylon stygium, Aspergillus mulundensis, Berkeleyomyces basicola (syn. Thielaviopsis basicola), Ceratocystis smalleyi, two Cercospora beticola strains, Coleophoma cylindrospora, Fusarium fracticaudum, Phialophora cf. hyalina, and Morchella septimelata.</title>
        <authorList>
            <person name="Wingfield B.D."/>
            <person name="Bills G.F."/>
            <person name="Dong Y."/>
            <person name="Huang W."/>
            <person name="Nel W.J."/>
            <person name="Swalarsk-Parry B.S."/>
            <person name="Vaghefi N."/>
            <person name="Wilken P.M."/>
            <person name="An Z."/>
            <person name="de Beer Z.W."/>
            <person name="De Vos L."/>
            <person name="Chen L."/>
            <person name="Duong T.A."/>
            <person name="Gao Y."/>
            <person name="Hammerbacher A."/>
            <person name="Kikkert J.R."/>
            <person name="Li Y."/>
            <person name="Li H."/>
            <person name="Li K."/>
            <person name="Li Q."/>
            <person name="Liu X."/>
            <person name="Ma X."/>
            <person name="Naidoo K."/>
            <person name="Pethybridge S.J."/>
            <person name="Sun J."/>
            <person name="Steenkamp E.T."/>
            <person name="van der Nest M.A."/>
            <person name="van Wyk S."/>
            <person name="Wingfield M.J."/>
            <person name="Xiong C."/>
            <person name="Yue Q."/>
            <person name="Zhang X."/>
        </authorList>
    </citation>
    <scope>NUCLEOTIDE SEQUENCE [LARGE SCALE GENOMIC DNA]</scope>
    <source>
        <strain evidence="12 13">BP5796</strain>
    </source>
</reference>
<dbReference type="GO" id="GO:0008061">
    <property type="term" value="F:chitin binding"/>
    <property type="evidence" value="ECO:0007669"/>
    <property type="project" value="UniProtKB-UniRule"/>
</dbReference>
<dbReference type="Proteomes" id="UP000256328">
    <property type="component" value="Unassembled WGS sequence"/>
</dbReference>
<comment type="catalytic activity">
    <reaction evidence="8">
        <text>[(1-&gt;4)-beta-D-glucosyl]n+m + reduced acceptor + O2 = 4-dehydro-beta-D-glucosyl-[(1-&gt;4)-beta-D-glucosyl]n-1 + [(1-&gt;4)-beta-D-glucosyl]m + acceptor + H2O.</text>
        <dbReference type="EC" id="1.14.99.56"/>
    </reaction>
</comment>
<comment type="subcellular location">
    <subcellularLocation>
        <location evidence="2 8">Secreted</location>
    </subcellularLocation>
</comment>
<feature type="region of interest" description="Disordered" evidence="9">
    <location>
        <begin position="368"/>
        <end position="395"/>
    </location>
</feature>
<accession>A0A3D8S2Y8</accession>
<dbReference type="EC" id="1.14.99.56" evidence="8"/>
<evidence type="ECO:0000256" key="7">
    <source>
        <dbReference type="PROSITE-ProRule" id="PRU00261"/>
    </source>
</evidence>
<feature type="compositionally biased region" description="Polar residues" evidence="9">
    <location>
        <begin position="381"/>
        <end position="393"/>
    </location>
</feature>
<dbReference type="Gene3D" id="2.70.50.70">
    <property type="match status" value="1"/>
</dbReference>
<comment type="caution">
    <text evidence="7">Lacks conserved residue(s) required for the propagation of feature annotation.</text>
</comment>
<dbReference type="InterPro" id="IPR005103">
    <property type="entry name" value="AA9_LPMO"/>
</dbReference>
<keyword evidence="6" id="KW-0325">Glycoprotein</keyword>
<sequence>MKLLSLILALAAVQIAAGHTVFTTLFVNDVDQGDGTCVRMPSTPDNATFPINDLSSDAMACGYDGTHGVARVCPVDQSSKLSFLFREWADGSQGGAIDSSHMGPCAVYMKSVASATTDTAVGDGWFKIWEETYDATTSQWCTDKLIQNNGFLSVDIPSDLAGGAYLVRPEVLALHEANKNPPNPQMYTGCGQIFLKSTGTARPKDTVSIPGYVNISNPSVLFDVWNPKFPYPDFGPSVYTGSSAASNTVKLNAALNTGSEMTQTEGLLPENVILTNANWWGVELDSYTTQDGCWNASKACWAQGSTCYDSAPPTGSKNCAIWEGKCNGIDDACNANHFNGPPNKGLNLTPAPSTYSIPAVSSVIQDKTPTTTDATSTTMTKYKSASSMPSPTASEDAGLSVSIDATCGGSTGLSCLGSGYGDCCSQNGWCGSSSDYCNDGCQKDFGVCNRSSGGGCMKKKRSGTLAGHIKRPRV</sequence>
<dbReference type="GO" id="GO:0008810">
    <property type="term" value="F:cellulase activity"/>
    <property type="evidence" value="ECO:0007669"/>
    <property type="project" value="UniProtKB-UniRule"/>
</dbReference>
<feature type="signal peptide" evidence="10">
    <location>
        <begin position="1"/>
        <end position="18"/>
    </location>
</feature>
<dbReference type="OrthoDB" id="5985073at2759"/>
<evidence type="ECO:0000256" key="4">
    <source>
        <dbReference type="ARBA" id="ARBA00022669"/>
    </source>
</evidence>
<feature type="disulfide bond" evidence="7">
    <location>
        <begin position="423"/>
        <end position="437"/>
    </location>
</feature>
<evidence type="ECO:0000256" key="9">
    <source>
        <dbReference type="SAM" id="MobiDB-lite"/>
    </source>
</evidence>
<comment type="cofactor">
    <cofactor evidence="1">
        <name>Cu(2+)</name>
        <dbReference type="ChEBI" id="CHEBI:29036"/>
    </cofactor>
</comment>
<keyword evidence="8" id="KW-0136">Cellulose degradation</keyword>
<keyword evidence="10" id="KW-0732">Signal</keyword>
<feature type="domain" description="Chitin-binding type-1" evidence="11">
    <location>
        <begin position="404"/>
        <end position="450"/>
    </location>
</feature>
<keyword evidence="3 8" id="KW-0964">Secreted</keyword>
<evidence type="ECO:0000259" key="11">
    <source>
        <dbReference type="PROSITE" id="PS50941"/>
    </source>
</evidence>
<protein>
    <recommendedName>
        <fullName evidence="8">AA9 family lytic polysaccharide monooxygenase</fullName>
        <ecNumber evidence="8">1.14.99.56</ecNumber>
    </recommendedName>
    <alternativeName>
        <fullName evidence="8">Endo-beta-1,4-glucanase</fullName>
    </alternativeName>
    <alternativeName>
        <fullName evidence="8">Glycosyl hydrolase 61 family protein</fullName>
    </alternativeName>
</protein>
<feature type="compositionally biased region" description="Low complexity" evidence="9">
    <location>
        <begin position="368"/>
        <end position="380"/>
    </location>
</feature>
<dbReference type="GO" id="GO:0030248">
    <property type="term" value="F:cellulose binding"/>
    <property type="evidence" value="ECO:0007669"/>
    <property type="project" value="UniProtKB-UniRule"/>
</dbReference>
<keyword evidence="8" id="KW-0624">Polysaccharide degradation</keyword>
<dbReference type="CDD" id="cd11618">
    <property type="entry name" value="ChtBD1_1"/>
    <property type="match status" value="1"/>
</dbReference>
<feature type="chain" id="PRO_5017558148" description="AA9 family lytic polysaccharide monooxygenase" evidence="10">
    <location>
        <begin position="19"/>
        <end position="474"/>
    </location>
</feature>